<dbReference type="AlphaFoldDB" id="A0A2P2MCW2"/>
<protein>
    <submittedName>
        <fullName evidence="1">Fumarate hydratase 1-like</fullName>
    </submittedName>
</protein>
<sequence length="50" mass="5761">MLNPNCFCLLGSGQRRAGQEIECRSRTTLTIQYLFAFLDFVTKHCNLHVN</sequence>
<reference evidence="1" key="1">
    <citation type="submission" date="2018-02" db="EMBL/GenBank/DDBJ databases">
        <title>Rhizophora mucronata_Transcriptome.</title>
        <authorList>
            <person name="Meera S.P."/>
            <person name="Sreeshan A."/>
            <person name="Augustine A."/>
        </authorList>
    </citation>
    <scope>NUCLEOTIDE SEQUENCE</scope>
    <source>
        <tissue evidence="1">Leaf</tissue>
    </source>
</reference>
<proteinExistence type="predicted"/>
<organism evidence="1">
    <name type="scientific">Rhizophora mucronata</name>
    <name type="common">Asiatic mangrove</name>
    <dbReference type="NCBI Taxonomy" id="61149"/>
    <lineage>
        <taxon>Eukaryota</taxon>
        <taxon>Viridiplantae</taxon>
        <taxon>Streptophyta</taxon>
        <taxon>Embryophyta</taxon>
        <taxon>Tracheophyta</taxon>
        <taxon>Spermatophyta</taxon>
        <taxon>Magnoliopsida</taxon>
        <taxon>eudicotyledons</taxon>
        <taxon>Gunneridae</taxon>
        <taxon>Pentapetalae</taxon>
        <taxon>rosids</taxon>
        <taxon>fabids</taxon>
        <taxon>Malpighiales</taxon>
        <taxon>Rhizophoraceae</taxon>
        <taxon>Rhizophora</taxon>
    </lineage>
</organism>
<accession>A0A2P2MCW2</accession>
<dbReference type="EMBL" id="GGEC01047567">
    <property type="protein sequence ID" value="MBX28051.1"/>
    <property type="molecule type" value="Transcribed_RNA"/>
</dbReference>
<evidence type="ECO:0000313" key="1">
    <source>
        <dbReference type="EMBL" id="MBX28051.1"/>
    </source>
</evidence>
<name>A0A2P2MCW2_RHIMU</name>